<name>A0A8S1I0A1_9PELO</name>
<feature type="compositionally biased region" description="Acidic residues" evidence="1">
    <location>
        <begin position="1"/>
        <end position="11"/>
    </location>
</feature>
<evidence type="ECO:0000256" key="1">
    <source>
        <dbReference type="SAM" id="MobiDB-lite"/>
    </source>
</evidence>
<dbReference type="AlphaFoldDB" id="A0A8S1I0A1"/>
<gene>
    <name evidence="2" type="ORF">CAUJ_LOCUS15599</name>
</gene>
<dbReference type="Proteomes" id="UP000835052">
    <property type="component" value="Unassembled WGS sequence"/>
</dbReference>
<accession>A0A8S1I0A1</accession>
<feature type="compositionally biased region" description="Acidic residues" evidence="1">
    <location>
        <begin position="134"/>
        <end position="147"/>
    </location>
</feature>
<feature type="compositionally biased region" description="Basic and acidic residues" evidence="1">
    <location>
        <begin position="320"/>
        <end position="340"/>
    </location>
</feature>
<evidence type="ECO:0000313" key="3">
    <source>
        <dbReference type="Proteomes" id="UP000835052"/>
    </source>
</evidence>
<organism evidence="2 3">
    <name type="scientific">Caenorhabditis auriculariae</name>
    <dbReference type="NCBI Taxonomy" id="2777116"/>
    <lineage>
        <taxon>Eukaryota</taxon>
        <taxon>Metazoa</taxon>
        <taxon>Ecdysozoa</taxon>
        <taxon>Nematoda</taxon>
        <taxon>Chromadorea</taxon>
        <taxon>Rhabditida</taxon>
        <taxon>Rhabditina</taxon>
        <taxon>Rhabditomorpha</taxon>
        <taxon>Rhabditoidea</taxon>
        <taxon>Rhabditidae</taxon>
        <taxon>Peloderinae</taxon>
        <taxon>Caenorhabditis</taxon>
    </lineage>
</organism>
<evidence type="ECO:0000313" key="2">
    <source>
        <dbReference type="EMBL" id="CAD6199699.1"/>
    </source>
</evidence>
<comment type="caution">
    <text evidence="2">The sequence shown here is derived from an EMBL/GenBank/DDBJ whole genome shotgun (WGS) entry which is preliminary data.</text>
</comment>
<dbReference type="OrthoDB" id="422106at2759"/>
<proteinExistence type="predicted"/>
<keyword evidence="3" id="KW-1185">Reference proteome</keyword>
<feature type="region of interest" description="Disordered" evidence="1">
    <location>
        <begin position="1"/>
        <end position="46"/>
    </location>
</feature>
<dbReference type="EMBL" id="CAJGYM010000195">
    <property type="protein sequence ID" value="CAD6199699.1"/>
    <property type="molecule type" value="Genomic_DNA"/>
</dbReference>
<feature type="compositionally biased region" description="Polar residues" evidence="1">
    <location>
        <begin position="26"/>
        <end position="39"/>
    </location>
</feature>
<feature type="compositionally biased region" description="Basic and acidic residues" evidence="1">
    <location>
        <begin position="152"/>
        <end position="166"/>
    </location>
</feature>
<feature type="region of interest" description="Disordered" evidence="1">
    <location>
        <begin position="309"/>
        <end position="340"/>
    </location>
</feature>
<reference evidence="2" key="1">
    <citation type="submission" date="2020-10" db="EMBL/GenBank/DDBJ databases">
        <authorList>
            <person name="Kikuchi T."/>
        </authorList>
    </citation>
    <scope>NUCLEOTIDE SEQUENCE</scope>
    <source>
        <strain evidence="2">NKZ352</strain>
    </source>
</reference>
<feature type="region of interest" description="Disordered" evidence="1">
    <location>
        <begin position="132"/>
        <end position="166"/>
    </location>
</feature>
<feature type="compositionally biased region" description="Basic and acidic residues" evidence="1">
    <location>
        <begin position="12"/>
        <end position="24"/>
    </location>
</feature>
<protein>
    <submittedName>
        <fullName evidence="2">Uncharacterized protein</fullName>
    </submittedName>
</protein>
<sequence>MDDQELDYGDDYDGHFDEDHHEDADTQGTTFPSNHSTKTTQRKNVTRPRLAALRKELGATGGDTYLRAVYVKGVDGMQDYQIERMFSTFHNAELDRLDDTSALVHFMTRHDAAAMLLNMTKALRRVRAKKRADEEGEVISEGEEEEGQIMSERGDDVAVVDDDNRPPREVSKEFVTVDVDVVDVPHGRWRVITQHVAQQRFLIVRYATTNQVEAARKKRINKIDESLAKKRKVIDNGFWTSGDRVRPGLNIFDKDGNELEWDYEHDTRFFDDSEKRGARKSLEKKEDKFEMPKTVKVRGRGAVKSGFLYGADDSTSLTSDESKEIKRRRKQEEETKYTKDDVLSRVAGSRLEGRISFN</sequence>